<dbReference type="Pfam" id="PF01813">
    <property type="entry name" value="ATP-synt_D"/>
    <property type="match status" value="1"/>
</dbReference>
<dbReference type="Gene3D" id="1.10.287.3240">
    <property type="match status" value="1"/>
</dbReference>
<evidence type="ECO:0000313" key="4">
    <source>
        <dbReference type="EMBL" id="QKI88955.1"/>
    </source>
</evidence>
<dbReference type="RefSeq" id="WP_173284626.1">
    <property type="nucleotide sequence ID" value="NZ_CP054020.1"/>
</dbReference>
<accession>A0A7D4P4K3</accession>
<dbReference type="NCBIfam" id="TIGR00309">
    <property type="entry name" value="V_ATPase_subD"/>
    <property type="match status" value="1"/>
</dbReference>
<dbReference type="InterPro" id="IPR002699">
    <property type="entry name" value="V_ATPase_D"/>
</dbReference>
<protein>
    <submittedName>
        <fullName evidence="4">V-type ATP synthase subunit D</fullName>
    </submittedName>
</protein>
<sequence length="204" mass="22872">MAAKIALNKTALKQSRDKLGMYKRYLPSLDLKRQQLMLELQKARAETDAHLQAIEEHLTQAQDWIGLLANADIKVNGLVKVTGIDEAEQNLLGVTLPLYVDTRFALESYSMLANPYWVDALVEALKEVATLRAKAAVGHKRTAILEEAVRKITQRVNLFEKRLIPETNDDIRKIKIFLDDSDRASVIRAKFAKKKTLSSTTGGA</sequence>
<dbReference type="EMBL" id="CP054020">
    <property type="protein sequence ID" value="QKI88955.1"/>
    <property type="molecule type" value="Genomic_DNA"/>
</dbReference>
<organism evidence="4 5">
    <name type="scientific">Thiomicrorhabdus xiamenensis</name>
    <dbReference type="NCBI Taxonomy" id="2739063"/>
    <lineage>
        <taxon>Bacteria</taxon>
        <taxon>Pseudomonadati</taxon>
        <taxon>Pseudomonadota</taxon>
        <taxon>Gammaproteobacteria</taxon>
        <taxon>Thiotrichales</taxon>
        <taxon>Piscirickettsiaceae</taxon>
        <taxon>Thiomicrorhabdus</taxon>
    </lineage>
</organism>
<dbReference type="PANTHER" id="PTHR11671">
    <property type="entry name" value="V-TYPE ATP SYNTHASE SUBUNIT D"/>
    <property type="match status" value="1"/>
</dbReference>
<name>A0A7D4P4K3_9GAMM</name>
<proteinExistence type="inferred from homology"/>
<evidence type="ECO:0000256" key="2">
    <source>
        <dbReference type="ARBA" id="ARBA00022448"/>
    </source>
</evidence>
<evidence type="ECO:0000313" key="5">
    <source>
        <dbReference type="Proteomes" id="UP000504724"/>
    </source>
</evidence>
<dbReference type="AlphaFoldDB" id="A0A7D4P4K3"/>
<reference evidence="4 5" key="1">
    <citation type="submission" date="2020-05" db="EMBL/GenBank/DDBJ databases">
        <title>Thiomicrorhabdus sediminis sp.nov. and Thiomicrorhabdus xiamenensis sp.nov., novel sulfur-oxidizing bacteria isolated from coastal sediment.</title>
        <authorList>
            <person name="Liu X."/>
        </authorList>
    </citation>
    <scope>NUCLEOTIDE SEQUENCE [LARGE SCALE GENOMIC DNA]</scope>
    <source>
        <strain evidence="4 5">G2</strain>
    </source>
</reference>
<keyword evidence="5" id="KW-1185">Reference proteome</keyword>
<keyword evidence="3" id="KW-0406">Ion transport</keyword>
<comment type="similarity">
    <text evidence="1">Belongs to the V-ATPase D subunit family.</text>
</comment>
<evidence type="ECO:0000256" key="1">
    <source>
        <dbReference type="ARBA" id="ARBA00005850"/>
    </source>
</evidence>
<dbReference type="KEGG" id="txa:HQN79_04905"/>
<gene>
    <name evidence="4" type="ORF">HQN79_04905</name>
</gene>
<dbReference type="GO" id="GO:0046961">
    <property type="term" value="F:proton-transporting ATPase activity, rotational mechanism"/>
    <property type="evidence" value="ECO:0007669"/>
    <property type="project" value="InterPro"/>
</dbReference>
<keyword evidence="2" id="KW-0813">Transport</keyword>
<evidence type="ECO:0000256" key="3">
    <source>
        <dbReference type="ARBA" id="ARBA00023065"/>
    </source>
</evidence>
<dbReference type="NCBIfam" id="NF002565">
    <property type="entry name" value="PRK02195.1"/>
    <property type="match status" value="1"/>
</dbReference>
<dbReference type="Proteomes" id="UP000504724">
    <property type="component" value="Chromosome"/>
</dbReference>